<dbReference type="SMART" id="SM00028">
    <property type="entry name" value="TPR"/>
    <property type="match status" value="4"/>
</dbReference>
<dbReference type="SUPFAM" id="SSF48452">
    <property type="entry name" value="TPR-like"/>
    <property type="match status" value="1"/>
</dbReference>
<dbReference type="AlphaFoldDB" id="A0A7K4MI78"/>
<protein>
    <submittedName>
        <fullName evidence="4">Tetratricopeptide repeat protein</fullName>
    </submittedName>
</protein>
<evidence type="ECO:0000313" key="8">
    <source>
        <dbReference type="Proteomes" id="UP000587702"/>
    </source>
</evidence>
<dbReference type="PANTHER" id="PTHR12558:SF13">
    <property type="entry name" value="CELL DIVISION CYCLE PROTEIN 27 HOMOLOG"/>
    <property type="match status" value="1"/>
</dbReference>
<dbReference type="InterPro" id="IPR039564">
    <property type="entry name" value="Peptidase_C39-like"/>
</dbReference>
<dbReference type="PROSITE" id="PS50005">
    <property type="entry name" value="TPR"/>
    <property type="match status" value="1"/>
</dbReference>
<dbReference type="Gene3D" id="1.25.40.10">
    <property type="entry name" value="Tetratricopeptide repeat domain"/>
    <property type="match status" value="1"/>
</dbReference>
<proteinExistence type="predicted"/>
<dbReference type="Proteomes" id="UP000587702">
    <property type="component" value="Unassembled WGS sequence"/>
</dbReference>
<reference evidence="4" key="2">
    <citation type="submission" date="2020-06" db="EMBL/GenBank/DDBJ databases">
        <authorList>
            <person name="Wang Y."/>
        </authorList>
    </citation>
    <scope>NUCLEOTIDE SEQUENCE</scope>
    <source>
        <strain evidence="3">L14</strain>
        <strain evidence="5">T1C4</strain>
        <strain evidence="4">T1L11</strain>
    </source>
</reference>
<evidence type="ECO:0000313" key="4">
    <source>
        <dbReference type="EMBL" id="NWJ28663.1"/>
    </source>
</evidence>
<dbReference type="Pfam" id="PF13529">
    <property type="entry name" value="Peptidase_C39_2"/>
    <property type="match status" value="1"/>
</dbReference>
<gene>
    <name evidence="5" type="ORF">HX847_03615</name>
    <name evidence="4" type="ORF">HX848_04650</name>
    <name evidence="3" type="ORF">HX860_05645</name>
</gene>
<feature type="domain" description="Peptidase C39-like" evidence="2">
    <location>
        <begin position="16"/>
        <end position="117"/>
    </location>
</feature>
<evidence type="ECO:0000313" key="7">
    <source>
        <dbReference type="Proteomes" id="UP000563820"/>
    </source>
</evidence>
<dbReference type="Pfam" id="PF00515">
    <property type="entry name" value="TPR_1"/>
    <property type="match status" value="1"/>
</dbReference>
<organism evidence="4 7">
    <name type="scientific">Marine Group I thaumarchaeote</name>
    <dbReference type="NCBI Taxonomy" id="2511932"/>
    <lineage>
        <taxon>Archaea</taxon>
        <taxon>Nitrososphaerota</taxon>
        <taxon>Marine Group I</taxon>
    </lineage>
</organism>
<dbReference type="Proteomes" id="UP000563820">
    <property type="component" value="Unassembled WGS sequence"/>
</dbReference>
<dbReference type="Gene3D" id="3.90.70.10">
    <property type="entry name" value="Cysteine proteinases"/>
    <property type="match status" value="1"/>
</dbReference>
<dbReference type="InterPro" id="IPR011990">
    <property type="entry name" value="TPR-like_helical_dom_sf"/>
</dbReference>
<evidence type="ECO:0000313" key="5">
    <source>
        <dbReference type="EMBL" id="NWK07490.1"/>
    </source>
</evidence>
<dbReference type="EMBL" id="JACATF010000010">
    <property type="protein sequence ID" value="NWK07490.1"/>
    <property type="molecule type" value="Genomic_DNA"/>
</dbReference>
<dbReference type="EMBL" id="JACATE010000006">
    <property type="protein sequence ID" value="NWJ28663.1"/>
    <property type="molecule type" value="Genomic_DNA"/>
</dbReference>
<keyword evidence="1" id="KW-0802">TPR repeat</keyword>
<dbReference type="PANTHER" id="PTHR12558">
    <property type="entry name" value="CELL DIVISION CYCLE 16,23,27"/>
    <property type="match status" value="1"/>
</dbReference>
<evidence type="ECO:0000256" key="1">
    <source>
        <dbReference type="PROSITE-ProRule" id="PRU00339"/>
    </source>
</evidence>
<name>A0A7K4MI78_9ARCH</name>
<evidence type="ECO:0000259" key="2">
    <source>
        <dbReference type="Pfam" id="PF13529"/>
    </source>
</evidence>
<feature type="repeat" description="TPR" evidence="1">
    <location>
        <begin position="239"/>
        <end position="272"/>
    </location>
</feature>
<dbReference type="InterPro" id="IPR019734">
    <property type="entry name" value="TPR_rpt"/>
</dbReference>
<evidence type="ECO:0000313" key="6">
    <source>
        <dbReference type="Proteomes" id="UP000559282"/>
    </source>
</evidence>
<dbReference type="EMBL" id="JACATI010000006">
    <property type="protein sequence ID" value="NWJ20531.1"/>
    <property type="molecule type" value="Genomic_DNA"/>
</dbReference>
<reference evidence="6 7" key="1">
    <citation type="journal article" date="2019" name="Environ. Microbiol.">
        <title>Genomics insights into ecotype formation of ammonia-oxidizing archaea in the deep ocean.</title>
        <authorList>
            <person name="Wang Y."/>
            <person name="Huang J.M."/>
            <person name="Cui G.J."/>
            <person name="Nunoura T."/>
            <person name="Takaki Y."/>
            <person name="Li W.L."/>
            <person name="Li J."/>
            <person name="Gao Z.M."/>
            <person name="Takai K."/>
            <person name="Zhang A.Q."/>
            <person name="Stepanauskas R."/>
        </authorList>
    </citation>
    <scope>NUCLEOTIDE SEQUENCE [LARGE SCALE GENOMIC DNA]</scope>
    <source>
        <strain evidence="3 8">L14</strain>
        <strain evidence="5 6">T1C4</strain>
        <strain evidence="4 7">T1L11</strain>
    </source>
</reference>
<accession>A0A7K4MI78</accession>
<comment type="caution">
    <text evidence="4">The sequence shown here is derived from an EMBL/GenBank/DDBJ whole genome shotgun (WGS) entry which is preliminary data.</text>
</comment>
<evidence type="ECO:0000313" key="3">
    <source>
        <dbReference type="EMBL" id="NWJ20531.1"/>
    </source>
</evidence>
<dbReference type="Proteomes" id="UP000559282">
    <property type="component" value="Unassembled WGS sequence"/>
</dbReference>
<sequence>MEKESHELLLPLIDEENICLPLPINVVSRYWNIELPMAEAIETAKKYSGFSGSILIEGIESAERHGLTCKIVNSSLSELKKIIDSGIPPIVILPGIPEITQHASVITGYNDEEKVILHYIQKGNQEGEQQEGAIPEDIFDREWSEEGRLLIMLAPSEIFSSVKLENDYSDKPNRLCFISERLNILKNSSESLDSLKQAIDLDPNNSTALHLLGAMLNEQNSSECVKFYEKCLEINNRSYLTYSGLGNFYLKTNQFEKAENYYNKAIEIDPKRSAKIYKNRAYLREKQNKSSDAKEDLKNYLKYFPRASDRGVIEQAIREL</sequence>
<dbReference type="PROSITE" id="PS50293">
    <property type="entry name" value="TPR_REGION"/>
    <property type="match status" value="1"/>
</dbReference>